<keyword evidence="10" id="KW-1185">Reference proteome</keyword>
<dbReference type="AlphaFoldDB" id="A0A6G1JN96"/>
<evidence type="ECO:0000313" key="10">
    <source>
        <dbReference type="Proteomes" id="UP000799291"/>
    </source>
</evidence>
<evidence type="ECO:0000313" key="9">
    <source>
        <dbReference type="EMBL" id="KAF2691595.1"/>
    </source>
</evidence>
<proteinExistence type="inferred from homology"/>
<dbReference type="PROSITE" id="PS50945">
    <property type="entry name" value="I_LWEQ"/>
    <property type="match status" value="1"/>
</dbReference>
<dbReference type="Pfam" id="PF01608">
    <property type="entry name" value="I_LWEQ"/>
    <property type="match status" value="1"/>
</dbReference>
<dbReference type="SMART" id="SM00273">
    <property type="entry name" value="ENTH"/>
    <property type="match status" value="1"/>
</dbReference>
<dbReference type="Gene3D" id="1.25.40.90">
    <property type="match status" value="1"/>
</dbReference>
<evidence type="ECO:0000256" key="4">
    <source>
        <dbReference type="ARBA" id="ARBA00023203"/>
    </source>
</evidence>
<accession>A0A6G1JN96</accession>
<dbReference type="GO" id="GO:0006897">
    <property type="term" value="P:endocytosis"/>
    <property type="evidence" value="ECO:0007669"/>
    <property type="project" value="InterPro"/>
</dbReference>
<comment type="subcellular location">
    <subcellularLocation>
        <location evidence="1">Cytoplasm</location>
    </subcellularLocation>
</comment>
<evidence type="ECO:0000259" key="7">
    <source>
        <dbReference type="PROSITE" id="PS50942"/>
    </source>
</evidence>
<dbReference type="GO" id="GO:0035615">
    <property type="term" value="F:clathrin adaptor activity"/>
    <property type="evidence" value="ECO:0007669"/>
    <property type="project" value="TreeGrafter"/>
</dbReference>
<dbReference type="EMBL" id="MU005569">
    <property type="protein sequence ID" value="KAF2691595.1"/>
    <property type="molecule type" value="Genomic_DNA"/>
</dbReference>
<sequence>MALHGSSRNVDMGRQEQDLAINIRKATSIEETAPKRKHVRSCIVYTWDHKSSASFWQGMKVQPIMADEVQTFKALITVHKVLQEGHPTVLKEAQANTGWLESLSRSVSGEGMKGYGKMITEYIYFLQAKLAFHRQHPEFNGTFEYEEYISLKSINDPNEGYETISDLMTLQDQIDSFQKLIFSYFRSGANNECRISALVPLVQESYGIYKFITSMLRAMHTTLGDDEALSPLRGRYDAQHYRLVKFYYECSNLRYLTSLITVPKLPQDPPNLLSEDESAPALPARPKAAVDEPAAPPPRATSVDPEPINEFWKNDQQRRQQEYEAEQQRLQQQWEQAQRQQHEAAMNAQREFEEQQRLQAEQARLAQEQLLREQYQQQTQGRLAELERENLNARAQYERDQLMLQQYDQRMKALEGEINQMNQNFQQQMSSRDDQIRALQEQLNTWRSKYESLAKLYSQLRHEHLQLLQKFKTVQLKANSAQEAIDARDKLSRELKTKNLELADMIRERDRALLDKDRSTGGHREELEKLRRELRFALEKAENAERGKGSELSAMLSRHNREIADLEEALRNKTRALDDVQMRYREGDSTLERQLREKEEELEIFRAGMDQTLLELNELKLNQNANDNVLDDNLDTLIQASLQKINDIIDSVLQSGVQRVDDALYELDSSMHAGNQNASGAFVLSQIEKASTCAMDFATAFNGFIADGPNATHSEVIKTVNAFAGAIGDVLSDTKGLTRFASDDNKADALINTARTTATATVKFFRNVQSVRLYDLDTDGKFNIVVNNNAEVLRTLQSLSKLADAFAPKSKIANATGDLGDLVDNELTKAANAIQAAADRLAKLKNKPRDQFSTYELKIHDSILEAAIAVTNAIAQLIKAATASQQEIVREGKGSMTSTQFYKKHNRWTEGLISAAKAVASSTNTLIETADGVISGRNSPEQLIVASNDVAASTAQLVAASRVKASFMSKTQDRLEGASKAVTSACRSLVRQVQDIIAQKNKADGETVDYTKLSDHEFKVRQMEQQVEILQLENSLAQARTRLGEMRKLSYLEE</sequence>
<comment type="similarity">
    <text evidence="2">Belongs to the SLA2 family.</text>
</comment>
<reference evidence="9" key="1">
    <citation type="journal article" date="2020" name="Stud. Mycol.">
        <title>101 Dothideomycetes genomes: a test case for predicting lifestyles and emergence of pathogens.</title>
        <authorList>
            <person name="Haridas S."/>
            <person name="Albert R."/>
            <person name="Binder M."/>
            <person name="Bloem J."/>
            <person name="Labutti K."/>
            <person name="Salamov A."/>
            <person name="Andreopoulos B."/>
            <person name="Baker S."/>
            <person name="Barry K."/>
            <person name="Bills G."/>
            <person name="Bluhm B."/>
            <person name="Cannon C."/>
            <person name="Castanera R."/>
            <person name="Culley D."/>
            <person name="Daum C."/>
            <person name="Ezra D."/>
            <person name="Gonzalez J."/>
            <person name="Henrissat B."/>
            <person name="Kuo A."/>
            <person name="Liang C."/>
            <person name="Lipzen A."/>
            <person name="Lutzoni F."/>
            <person name="Magnuson J."/>
            <person name="Mondo S."/>
            <person name="Nolan M."/>
            <person name="Ohm R."/>
            <person name="Pangilinan J."/>
            <person name="Park H.-J."/>
            <person name="Ramirez L."/>
            <person name="Alfaro M."/>
            <person name="Sun H."/>
            <person name="Tritt A."/>
            <person name="Yoshinaga Y."/>
            <person name="Zwiers L.-H."/>
            <person name="Turgeon B."/>
            <person name="Goodwin S."/>
            <person name="Spatafora J."/>
            <person name="Crous P."/>
            <person name="Grigoriev I."/>
        </authorList>
    </citation>
    <scope>NUCLEOTIDE SEQUENCE</scope>
    <source>
        <strain evidence="9">CBS 122367</strain>
    </source>
</reference>
<evidence type="ECO:0000256" key="6">
    <source>
        <dbReference type="SAM" id="MobiDB-lite"/>
    </source>
</evidence>
<keyword evidence="4" id="KW-0009">Actin-binding</keyword>
<protein>
    <submittedName>
        <fullName evidence="9">ANTH-domain-containing protein</fullName>
    </submittedName>
</protein>
<dbReference type="InterPro" id="IPR035964">
    <property type="entry name" value="I/LWEQ_dom_sf"/>
</dbReference>
<dbReference type="SUPFAM" id="SSF48464">
    <property type="entry name" value="ENTH/VHS domain"/>
    <property type="match status" value="1"/>
</dbReference>
<name>A0A6G1JN96_9PLEO</name>
<dbReference type="Gene3D" id="1.20.1410.10">
    <property type="entry name" value="I/LWEQ domain"/>
    <property type="match status" value="1"/>
</dbReference>
<evidence type="ECO:0000256" key="5">
    <source>
        <dbReference type="SAM" id="Coils"/>
    </source>
</evidence>
<dbReference type="OrthoDB" id="10262320at2759"/>
<dbReference type="GO" id="GO:0043325">
    <property type="term" value="F:phosphatidylinositol-3,4-bisphosphate binding"/>
    <property type="evidence" value="ECO:0007669"/>
    <property type="project" value="TreeGrafter"/>
</dbReference>
<feature type="compositionally biased region" description="Low complexity" evidence="6">
    <location>
        <begin position="328"/>
        <end position="349"/>
    </location>
</feature>
<evidence type="ECO:0000256" key="3">
    <source>
        <dbReference type="ARBA" id="ARBA00022490"/>
    </source>
</evidence>
<dbReference type="GO" id="GO:0030136">
    <property type="term" value="C:clathrin-coated vesicle"/>
    <property type="evidence" value="ECO:0007669"/>
    <property type="project" value="TreeGrafter"/>
</dbReference>
<dbReference type="Proteomes" id="UP000799291">
    <property type="component" value="Unassembled WGS sequence"/>
</dbReference>
<feature type="domain" description="I/LWEQ" evidence="8">
    <location>
        <begin position="811"/>
        <end position="1054"/>
    </location>
</feature>
<keyword evidence="3" id="KW-0963">Cytoplasm</keyword>
<organism evidence="9 10">
    <name type="scientific">Lentithecium fluviatile CBS 122367</name>
    <dbReference type="NCBI Taxonomy" id="1168545"/>
    <lineage>
        <taxon>Eukaryota</taxon>
        <taxon>Fungi</taxon>
        <taxon>Dikarya</taxon>
        <taxon>Ascomycota</taxon>
        <taxon>Pezizomycotina</taxon>
        <taxon>Dothideomycetes</taxon>
        <taxon>Pleosporomycetidae</taxon>
        <taxon>Pleosporales</taxon>
        <taxon>Massarineae</taxon>
        <taxon>Lentitheciaceae</taxon>
        <taxon>Lentithecium</taxon>
    </lineage>
</organism>
<dbReference type="SUPFAM" id="SSF109885">
    <property type="entry name" value="I/LWEQ domain"/>
    <property type="match status" value="1"/>
</dbReference>
<dbReference type="InterPro" id="IPR013809">
    <property type="entry name" value="ENTH"/>
</dbReference>
<dbReference type="InterPro" id="IPR030224">
    <property type="entry name" value="Sla2_fam"/>
</dbReference>
<dbReference type="CDD" id="cd17007">
    <property type="entry name" value="ANTH_N_Sla2p"/>
    <property type="match status" value="1"/>
</dbReference>
<keyword evidence="5" id="KW-0175">Coiled coil</keyword>
<dbReference type="GO" id="GO:0048268">
    <property type="term" value="P:clathrin coat assembly"/>
    <property type="evidence" value="ECO:0007669"/>
    <property type="project" value="TreeGrafter"/>
</dbReference>
<dbReference type="InterPro" id="IPR008942">
    <property type="entry name" value="ENTH_VHS"/>
</dbReference>
<feature type="region of interest" description="Disordered" evidence="6">
    <location>
        <begin position="270"/>
        <end position="355"/>
    </location>
</feature>
<dbReference type="PROSITE" id="PS50942">
    <property type="entry name" value="ENTH"/>
    <property type="match status" value="1"/>
</dbReference>
<dbReference type="FunFam" id="1.20.1410.10:FF:000004">
    <property type="entry name" value="Cytoskeleton assembly control protein Sla2"/>
    <property type="match status" value="1"/>
</dbReference>
<dbReference type="GO" id="GO:0080025">
    <property type="term" value="F:phosphatidylinositol-3,5-bisphosphate binding"/>
    <property type="evidence" value="ECO:0007669"/>
    <property type="project" value="TreeGrafter"/>
</dbReference>
<evidence type="ECO:0000259" key="8">
    <source>
        <dbReference type="PROSITE" id="PS50945"/>
    </source>
</evidence>
<evidence type="ECO:0000256" key="2">
    <source>
        <dbReference type="ARBA" id="ARBA00010135"/>
    </source>
</evidence>
<gene>
    <name evidence="9" type="ORF">K458DRAFT_325067</name>
</gene>
<dbReference type="PANTHER" id="PTHR10407">
    <property type="entry name" value="HUNTINGTIN INTERACTING PROTEIN 1"/>
    <property type="match status" value="1"/>
</dbReference>
<dbReference type="GO" id="GO:0051015">
    <property type="term" value="F:actin filament binding"/>
    <property type="evidence" value="ECO:0007669"/>
    <property type="project" value="TreeGrafter"/>
</dbReference>
<feature type="domain" description="ENTH" evidence="7">
    <location>
        <begin position="11"/>
        <end position="140"/>
    </location>
</feature>
<dbReference type="Pfam" id="PF07651">
    <property type="entry name" value="ANTH"/>
    <property type="match status" value="1"/>
</dbReference>
<feature type="coiled-coil region" evidence="5">
    <location>
        <begin position="481"/>
        <end position="583"/>
    </location>
</feature>
<dbReference type="SMART" id="SM00307">
    <property type="entry name" value="ILWEQ"/>
    <property type="match status" value="1"/>
</dbReference>
<feature type="compositionally biased region" description="Basic and acidic residues" evidence="6">
    <location>
        <begin position="312"/>
        <end position="322"/>
    </location>
</feature>
<dbReference type="PANTHER" id="PTHR10407:SF15">
    <property type="entry name" value="HUNTINGTIN INTERACTING PROTEIN 1"/>
    <property type="match status" value="1"/>
</dbReference>
<dbReference type="GO" id="GO:0030479">
    <property type="term" value="C:actin cortical patch"/>
    <property type="evidence" value="ECO:0007669"/>
    <property type="project" value="TreeGrafter"/>
</dbReference>
<dbReference type="GO" id="GO:0007015">
    <property type="term" value="P:actin filament organization"/>
    <property type="evidence" value="ECO:0007669"/>
    <property type="project" value="TreeGrafter"/>
</dbReference>
<evidence type="ECO:0000256" key="1">
    <source>
        <dbReference type="ARBA" id="ARBA00004496"/>
    </source>
</evidence>
<dbReference type="InterPro" id="IPR011417">
    <property type="entry name" value="ANTH_dom"/>
</dbReference>
<feature type="coiled-coil region" evidence="5">
    <location>
        <begin position="1013"/>
        <end position="1049"/>
    </location>
</feature>
<dbReference type="GO" id="GO:0032051">
    <property type="term" value="F:clathrin light chain binding"/>
    <property type="evidence" value="ECO:0007669"/>
    <property type="project" value="TreeGrafter"/>
</dbReference>
<dbReference type="InterPro" id="IPR002558">
    <property type="entry name" value="ILWEQ_dom"/>
</dbReference>
<dbReference type="FunFam" id="1.25.40.90:FF:000021">
    <property type="entry name" value="Cytoskeleton assembly control protein Sla2"/>
    <property type="match status" value="1"/>
</dbReference>